<evidence type="ECO:0000256" key="1">
    <source>
        <dbReference type="ARBA" id="ARBA00022737"/>
    </source>
</evidence>
<dbReference type="AlphaFoldDB" id="A0A495JAY1"/>
<dbReference type="SUPFAM" id="SSF48403">
    <property type="entry name" value="Ankyrin repeat"/>
    <property type="match status" value="1"/>
</dbReference>
<dbReference type="InterPro" id="IPR002110">
    <property type="entry name" value="Ankyrin_rpt"/>
</dbReference>
<evidence type="ECO:0000313" key="5">
    <source>
        <dbReference type="Proteomes" id="UP000268007"/>
    </source>
</evidence>
<feature type="repeat" description="ANK" evidence="3">
    <location>
        <begin position="161"/>
        <end position="193"/>
    </location>
</feature>
<dbReference type="OrthoDB" id="5657095at2"/>
<organism evidence="4 5">
    <name type="scientific">Mucilaginibacter gracilis</name>
    <dbReference type="NCBI Taxonomy" id="423350"/>
    <lineage>
        <taxon>Bacteria</taxon>
        <taxon>Pseudomonadati</taxon>
        <taxon>Bacteroidota</taxon>
        <taxon>Sphingobacteriia</taxon>
        <taxon>Sphingobacteriales</taxon>
        <taxon>Sphingobacteriaceae</taxon>
        <taxon>Mucilaginibacter</taxon>
    </lineage>
</organism>
<dbReference type="EMBL" id="RBKU01000001">
    <property type="protein sequence ID" value="RKR85219.1"/>
    <property type="molecule type" value="Genomic_DNA"/>
</dbReference>
<comment type="caution">
    <text evidence="4">The sequence shown here is derived from an EMBL/GenBank/DDBJ whole genome shotgun (WGS) entry which is preliminary data.</text>
</comment>
<dbReference type="Proteomes" id="UP000268007">
    <property type="component" value="Unassembled WGS sequence"/>
</dbReference>
<dbReference type="Gene3D" id="1.25.40.20">
    <property type="entry name" value="Ankyrin repeat-containing domain"/>
    <property type="match status" value="2"/>
</dbReference>
<reference evidence="4 5" key="1">
    <citation type="submission" date="2018-10" db="EMBL/GenBank/DDBJ databases">
        <title>Genomic Encyclopedia of Archaeal and Bacterial Type Strains, Phase II (KMG-II): from individual species to whole genera.</title>
        <authorList>
            <person name="Goeker M."/>
        </authorList>
    </citation>
    <scope>NUCLEOTIDE SEQUENCE [LARGE SCALE GENOMIC DNA]</scope>
    <source>
        <strain evidence="4 5">DSM 18602</strain>
    </source>
</reference>
<dbReference type="SMART" id="SM00248">
    <property type="entry name" value="ANK"/>
    <property type="match status" value="4"/>
</dbReference>
<keyword evidence="1" id="KW-0677">Repeat</keyword>
<protein>
    <submittedName>
        <fullName evidence="4">Ankyrin repeat protein</fullName>
    </submittedName>
</protein>
<evidence type="ECO:0000313" key="4">
    <source>
        <dbReference type="EMBL" id="RKR85219.1"/>
    </source>
</evidence>
<sequence length="216" mass="23228">MKADTLEEYIQTDNLAELGALLKREPALANSNTSLGVSAIMLAQYYKKPAVVSLLLNYVDELTMFEAAAIGKLDVVENLTAAHPQLVNDFSKDGFTPLGLACYFGQANIADFLIANGANVNIASNNGFNVYPIHSAVAANQTQIVYNLLKHGAEVNVKQQSGVTPLHSAAQNGNLEILIMLLEHNASTEVRMEGGRLPADLAREKGFDDIAEILSN</sequence>
<keyword evidence="5" id="KW-1185">Reference proteome</keyword>
<accession>A0A495JAY1</accession>
<dbReference type="PANTHER" id="PTHR24201">
    <property type="entry name" value="ANK_REP_REGION DOMAIN-CONTAINING PROTEIN"/>
    <property type="match status" value="1"/>
</dbReference>
<feature type="repeat" description="ANK" evidence="3">
    <location>
        <begin position="128"/>
        <end position="160"/>
    </location>
</feature>
<proteinExistence type="predicted"/>
<keyword evidence="2 3" id="KW-0040">ANK repeat</keyword>
<dbReference type="PROSITE" id="PS50088">
    <property type="entry name" value="ANK_REPEAT"/>
    <property type="match status" value="3"/>
</dbReference>
<evidence type="ECO:0000256" key="2">
    <source>
        <dbReference type="ARBA" id="ARBA00023043"/>
    </source>
</evidence>
<dbReference type="InterPro" id="IPR050776">
    <property type="entry name" value="Ank_Repeat/CDKN_Inhibitor"/>
</dbReference>
<gene>
    <name evidence="4" type="ORF">BDD43_5483</name>
</gene>
<dbReference type="Pfam" id="PF12796">
    <property type="entry name" value="Ank_2"/>
    <property type="match status" value="2"/>
</dbReference>
<feature type="repeat" description="ANK" evidence="3">
    <location>
        <begin position="93"/>
        <end position="125"/>
    </location>
</feature>
<evidence type="ECO:0000256" key="3">
    <source>
        <dbReference type="PROSITE-ProRule" id="PRU00023"/>
    </source>
</evidence>
<dbReference type="RefSeq" id="WP_121201287.1">
    <property type="nucleotide sequence ID" value="NZ_RBKU01000001.1"/>
</dbReference>
<name>A0A495JAY1_9SPHI</name>
<dbReference type="PROSITE" id="PS50297">
    <property type="entry name" value="ANK_REP_REGION"/>
    <property type="match status" value="3"/>
</dbReference>
<dbReference type="InterPro" id="IPR036770">
    <property type="entry name" value="Ankyrin_rpt-contain_sf"/>
</dbReference>